<evidence type="ECO:0000256" key="3">
    <source>
        <dbReference type="ARBA" id="ARBA00012784"/>
    </source>
</evidence>
<dbReference type="EMBL" id="NWBU01000007">
    <property type="protein sequence ID" value="PTQ11686.1"/>
    <property type="molecule type" value="Genomic_DNA"/>
</dbReference>
<evidence type="ECO:0000256" key="5">
    <source>
        <dbReference type="ARBA" id="ARBA00022801"/>
    </source>
</evidence>
<dbReference type="PANTHER" id="PTHR11409:SF43">
    <property type="entry name" value="ADENOSINE DEAMINASE"/>
    <property type="match status" value="1"/>
</dbReference>
<dbReference type="GO" id="GO:0046872">
    <property type="term" value="F:metal ion binding"/>
    <property type="evidence" value="ECO:0007669"/>
    <property type="project" value="UniProtKB-KW"/>
</dbReference>
<comment type="similarity">
    <text evidence="2">Belongs to the metallo-dependent hydrolases superfamily. Adenosine and AMP deaminases family.</text>
</comment>
<keyword evidence="10" id="KW-1185">Reference proteome</keyword>
<dbReference type="InterPro" id="IPR001365">
    <property type="entry name" value="A_deaminase_dom"/>
</dbReference>
<keyword evidence="7" id="KW-0732">Signal</keyword>
<keyword evidence="5" id="KW-0378">Hydrolase</keyword>
<evidence type="ECO:0000259" key="8">
    <source>
        <dbReference type="Pfam" id="PF00962"/>
    </source>
</evidence>
<dbReference type="Pfam" id="PF00962">
    <property type="entry name" value="A_deaminase"/>
    <property type="match status" value="1"/>
</dbReference>
<evidence type="ECO:0000256" key="1">
    <source>
        <dbReference type="ARBA" id="ARBA00001947"/>
    </source>
</evidence>
<dbReference type="EC" id="3.5.4.4" evidence="3"/>
<organism evidence="9 10">
    <name type="scientific">Sphingomonas oleivorans</name>
    <dbReference type="NCBI Taxonomy" id="1735121"/>
    <lineage>
        <taxon>Bacteria</taxon>
        <taxon>Pseudomonadati</taxon>
        <taxon>Pseudomonadota</taxon>
        <taxon>Alphaproteobacteria</taxon>
        <taxon>Sphingomonadales</taxon>
        <taxon>Sphingomonadaceae</taxon>
        <taxon>Sphingomonas</taxon>
    </lineage>
</organism>
<evidence type="ECO:0000256" key="2">
    <source>
        <dbReference type="ARBA" id="ARBA00006676"/>
    </source>
</evidence>
<dbReference type="Gene3D" id="3.20.20.140">
    <property type="entry name" value="Metal-dependent hydrolases"/>
    <property type="match status" value="1"/>
</dbReference>
<accession>A0A2T5FYW1</accession>
<evidence type="ECO:0000256" key="6">
    <source>
        <dbReference type="ARBA" id="ARBA00022833"/>
    </source>
</evidence>
<feature type="domain" description="Adenosine deaminase" evidence="8">
    <location>
        <begin position="240"/>
        <end position="458"/>
    </location>
</feature>
<comment type="caution">
    <text evidence="9">The sequence shown here is derived from an EMBL/GenBank/DDBJ whole genome shotgun (WGS) entry which is preliminary data.</text>
</comment>
<sequence length="511" mass="54901">MTSRGAMQVIRMIGAALLLATAGTTPAAPPQTDEARTAALFDKVAGNGPALRVFLRGMPKGGDLHNHLWGAIYAEDFLRWAADDDLCVVPARSTLAPGPCAAPDTVPARGLGQRDPALYGRMVDAFSTRWHEAGVGDDAITGHERFFSTFGRFAAIGVRAMPRMLAAARAEAAADHLAYVELMQNPSQAGEAGRLAASLPWNSTDLAANLRGIEAELPRLVTAARAEMDRAEAEARRIGGCDDASPAPACAVTVRYIATVDRSQPPATAFGQMALGFALAEADPRFPGITILAPEDLPVAVADYRLHMQMFRFLHSRYPKAKLTLHAGELVQGLVPPADLSFHISDAIETAGARRIGHGVAIAHEKDAPALLARMAREKIAVEINLTSNAVILGVKGRDHPLALYRAAGVPVVLSTDDQGVSRSDMTNEYFRAAIEQGLRYADLKKMARDSLEYSFLPGASLWTGNGRVPVCATMTEACRAYLGKNEKAAIQWRLEQDFTAFEREILKSKL</sequence>
<gene>
    <name evidence="9" type="ORF">CLG96_08850</name>
</gene>
<dbReference type="PANTHER" id="PTHR11409">
    <property type="entry name" value="ADENOSINE DEAMINASE"/>
    <property type="match status" value="1"/>
</dbReference>
<dbReference type="InterPro" id="IPR006330">
    <property type="entry name" value="Ado/ade_deaminase"/>
</dbReference>
<reference evidence="9 10" key="1">
    <citation type="submission" date="2017-09" db="EMBL/GenBank/DDBJ databases">
        <title>Sphingomonas panjinensis sp.nov., isolated from oil-contaminated soil.</title>
        <authorList>
            <person name="Wang L."/>
            <person name="Chen L."/>
        </authorList>
    </citation>
    <scope>NUCLEOTIDE SEQUENCE [LARGE SCALE GENOMIC DNA]</scope>
    <source>
        <strain evidence="9 10">FW-11</strain>
    </source>
</reference>
<keyword evidence="4" id="KW-0479">Metal-binding</keyword>
<dbReference type="AlphaFoldDB" id="A0A2T5FYW1"/>
<evidence type="ECO:0000313" key="10">
    <source>
        <dbReference type="Proteomes" id="UP000244162"/>
    </source>
</evidence>
<dbReference type="GO" id="GO:0006154">
    <property type="term" value="P:adenosine catabolic process"/>
    <property type="evidence" value="ECO:0007669"/>
    <property type="project" value="TreeGrafter"/>
</dbReference>
<keyword evidence="6" id="KW-0862">Zinc</keyword>
<dbReference type="GO" id="GO:0043103">
    <property type="term" value="P:hypoxanthine salvage"/>
    <property type="evidence" value="ECO:0007669"/>
    <property type="project" value="TreeGrafter"/>
</dbReference>
<dbReference type="GO" id="GO:0046103">
    <property type="term" value="P:inosine biosynthetic process"/>
    <property type="evidence" value="ECO:0007669"/>
    <property type="project" value="TreeGrafter"/>
</dbReference>
<dbReference type="Proteomes" id="UP000244162">
    <property type="component" value="Unassembled WGS sequence"/>
</dbReference>
<feature type="chain" id="PRO_5015768424" description="adenosine deaminase" evidence="7">
    <location>
        <begin position="28"/>
        <end position="511"/>
    </location>
</feature>
<feature type="signal peptide" evidence="7">
    <location>
        <begin position="1"/>
        <end position="27"/>
    </location>
</feature>
<evidence type="ECO:0000256" key="4">
    <source>
        <dbReference type="ARBA" id="ARBA00022723"/>
    </source>
</evidence>
<dbReference type="InterPro" id="IPR032466">
    <property type="entry name" value="Metal_Hydrolase"/>
</dbReference>
<protein>
    <recommendedName>
        <fullName evidence="3">adenosine deaminase</fullName>
        <ecNumber evidence="3">3.5.4.4</ecNumber>
    </recommendedName>
</protein>
<dbReference type="OrthoDB" id="105475at2"/>
<proteinExistence type="inferred from homology"/>
<evidence type="ECO:0000313" key="9">
    <source>
        <dbReference type="EMBL" id="PTQ11686.1"/>
    </source>
</evidence>
<comment type="cofactor">
    <cofactor evidence="1">
        <name>Zn(2+)</name>
        <dbReference type="ChEBI" id="CHEBI:29105"/>
    </cofactor>
</comment>
<name>A0A2T5FYW1_9SPHN</name>
<evidence type="ECO:0000256" key="7">
    <source>
        <dbReference type="SAM" id="SignalP"/>
    </source>
</evidence>
<dbReference type="GO" id="GO:0005829">
    <property type="term" value="C:cytosol"/>
    <property type="evidence" value="ECO:0007669"/>
    <property type="project" value="TreeGrafter"/>
</dbReference>
<dbReference type="SUPFAM" id="SSF51556">
    <property type="entry name" value="Metallo-dependent hydrolases"/>
    <property type="match status" value="1"/>
</dbReference>
<dbReference type="GO" id="GO:0004000">
    <property type="term" value="F:adenosine deaminase activity"/>
    <property type="evidence" value="ECO:0007669"/>
    <property type="project" value="TreeGrafter"/>
</dbReference>